<accession>A0ABX0X9J8</accession>
<sequence>MEKILVPTDFSPTAGAALRYAYFLAEATGLGVEVLHVHDGYGYSAFRRAKKGGLEARVNAQRKLDRFIRFNLKIVPAVATGGFTEPEVNVSSRGIIGSPTKALLIASRRADTCMIVMGGVGSGVADAATPLFGSITRRIAERAACPVLLVPEGYGTPVMKRAAIAFNWIGALRETSIGFDFLRVALGPAMHLVHVRDFMHVTKIREETALLEKILNTEFPGYPVQLDLPEPGVTAPRLLAYAHDKKIDLLVMGRRNRSLFERLFLRSEIGTVLKNGGTPMLVIPISHA</sequence>
<dbReference type="Pfam" id="PF00582">
    <property type="entry name" value="Usp"/>
    <property type="match status" value="2"/>
</dbReference>
<dbReference type="Proteomes" id="UP000770785">
    <property type="component" value="Unassembled WGS sequence"/>
</dbReference>
<evidence type="ECO:0000313" key="3">
    <source>
        <dbReference type="EMBL" id="NJC25604.1"/>
    </source>
</evidence>
<dbReference type="InterPro" id="IPR006015">
    <property type="entry name" value="Universal_stress_UspA"/>
</dbReference>
<proteinExistence type="inferred from homology"/>
<reference evidence="3 4" key="1">
    <citation type="submission" date="2020-03" db="EMBL/GenBank/DDBJ databases">
        <title>Genomic Encyclopedia of Type Strains, Phase IV (KMG-IV): sequencing the most valuable type-strain genomes for metagenomic binning, comparative biology and taxonomic classification.</title>
        <authorList>
            <person name="Goeker M."/>
        </authorList>
    </citation>
    <scope>NUCLEOTIDE SEQUENCE [LARGE SCALE GENOMIC DNA]</scope>
    <source>
        <strain evidence="3 4">DSM 105096</strain>
    </source>
</reference>
<dbReference type="PANTHER" id="PTHR46268:SF6">
    <property type="entry name" value="UNIVERSAL STRESS PROTEIN UP12"/>
    <property type="match status" value="1"/>
</dbReference>
<comment type="caution">
    <text evidence="3">The sequence shown here is derived from an EMBL/GenBank/DDBJ whole genome shotgun (WGS) entry which is preliminary data.</text>
</comment>
<dbReference type="CDD" id="cd00293">
    <property type="entry name" value="USP-like"/>
    <property type="match status" value="2"/>
</dbReference>
<evidence type="ECO:0000256" key="1">
    <source>
        <dbReference type="ARBA" id="ARBA00008791"/>
    </source>
</evidence>
<organism evidence="3 4">
    <name type="scientific">Neolewinella antarctica</name>
    <dbReference type="NCBI Taxonomy" id="442734"/>
    <lineage>
        <taxon>Bacteria</taxon>
        <taxon>Pseudomonadati</taxon>
        <taxon>Bacteroidota</taxon>
        <taxon>Saprospiria</taxon>
        <taxon>Saprospirales</taxon>
        <taxon>Lewinellaceae</taxon>
        <taxon>Neolewinella</taxon>
    </lineage>
</organism>
<keyword evidence="4" id="KW-1185">Reference proteome</keyword>
<gene>
    <name evidence="3" type="ORF">GGR27_001085</name>
</gene>
<dbReference type="PANTHER" id="PTHR46268">
    <property type="entry name" value="STRESS RESPONSE PROTEIN NHAX"/>
    <property type="match status" value="1"/>
</dbReference>
<evidence type="ECO:0000259" key="2">
    <source>
        <dbReference type="Pfam" id="PF00582"/>
    </source>
</evidence>
<dbReference type="RefSeq" id="WP_168036351.1">
    <property type="nucleotide sequence ID" value="NZ_JAATJH010000001.1"/>
</dbReference>
<dbReference type="PRINTS" id="PR01438">
    <property type="entry name" value="UNVRSLSTRESS"/>
</dbReference>
<feature type="domain" description="UspA" evidence="2">
    <location>
        <begin position="2"/>
        <end position="151"/>
    </location>
</feature>
<protein>
    <submittedName>
        <fullName evidence="3">Nucleotide-binding universal stress UspA family protein</fullName>
    </submittedName>
</protein>
<dbReference type="EMBL" id="JAATJH010000001">
    <property type="protein sequence ID" value="NJC25604.1"/>
    <property type="molecule type" value="Genomic_DNA"/>
</dbReference>
<feature type="domain" description="UspA" evidence="2">
    <location>
        <begin position="230"/>
        <end position="284"/>
    </location>
</feature>
<dbReference type="InterPro" id="IPR006016">
    <property type="entry name" value="UspA"/>
</dbReference>
<evidence type="ECO:0000313" key="4">
    <source>
        <dbReference type="Proteomes" id="UP000770785"/>
    </source>
</evidence>
<dbReference type="SUPFAM" id="SSF52402">
    <property type="entry name" value="Adenine nucleotide alpha hydrolases-like"/>
    <property type="match status" value="2"/>
</dbReference>
<comment type="similarity">
    <text evidence="1">Belongs to the universal stress protein A family.</text>
</comment>
<dbReference type="Gene3D" id="3.40.50.12370">
    <property type="match status" value="1"/>
</dbReference>
<name>A0ABX0X9J8_9BACT</name>